<reference evidence="7" key="2">
    <citation type="submission" date="2015-01" db="EMBL/GenBank/DDBJ databases">
        <title>Evolutionary Origins and Diversification of the Mycorrhizal Mutualists.</title>
        <authorList>
            <consortium name="DOE Joint Genome Institute"/>
            <consortium name="Mycorrhizal Genomics Consortium"/>
            <person name="Kohler A."/>
            <person name="Kuo A."/>
            <person name="Nagy L.G."/>
            <person name="Floudas D."/>
            <person name="Copeland A."/>
            <person name="Barry K.W."/>
            <person name="Cichocki N."/>
            <person name="Veneault-Fourrey C."/>
            <person name="LaButti K."/>
            <person name="Lindquist E.A."/>
            <person name="Lipzen A."/>
            <person name="Lundell T."/>
            <person name="Morin E."/>
            <person name="Murat C."/>
            <person name="Riley R."/>
            <person name="Ohm R."/>
            <person name="Sun H."/>
            <person name="Tunlid A."/>
            <person name="Henrissat B."/>
            <person name="Grigoriev I.V."/>
            <person name="Hibbett D.S."/>
            <person name="Martin F."/>
        </authorList>
    </citation>
    <scope>NUCLEOTIDE SEQUENCE [LARGE SCALE GENOMIC DNA]</scope>
    <source>
        <strain evidence="7">F 1598</strain>
    </source>
</reference>
<dbReference type="InterPro" id="IPR002893">
    <property type="entry name" value="Znf_MYND"/>
</dbReference>
<dbReference type="Gene3D" id="6.10.140.2220">
    <property type="match status" value="1"/>
</dbReference>
<evidence type="ECO:0000256" key="4">
    <source>
        <dbReference type="PROSITE-ProRule" id="PRU00134"/>
    </source>
</evidence>
<dbReference type="PROSITE" id="PS50865">
    <property type="entry name" value="ZF_MYND_2"/>
    <property type="match status" value="1"/>
</dbReference>
<keyword evidence="2 4" id="KW-0863">Zinc-finger</keyword>
<evidence type="ECO:0000256" key="3">
    <source>
        <dbReference type="ARBA" id="ARBA00022833"/>
    </source>
</evidence>
<organism evidence="6 7">
    <name type="scientific">Piloderma croceum (strain F 1598)</name>
    <dbReference type="NCBI Taxonomy" id="765440"/>
    <lineage>
        <taxon>Eukaryota</taxon>
        <taxon>Fungi</taxon>
        <taxon>Dikarya</taxon>
        <taxon>Basidiomycota</taxon>
        <taxon>Agaricomycotina</taxon>
        <taxon>Agaricomycetes</taxon>
        <taxon>Agaricomycetidae</taxon>
        <taxon>Atheliales</taxon>
        <taxon>Atheliaceae</taxon>
        <taxon>Piloderma</taxon>
    </lineage>
</organism>
<dbReference type="EMBL" id="KN833064">
    <property type="protein sequence ID" value="KIM74263.1"/>
    <property type="molecule type" value="Genomic_DNA"/>
</dbReference>
<dbReference type="OrthoDB" id="3188288at2759"/>
<reference evidence="6 7" key="1">
    <citation type="submission" date="2014-04" db="EMBL/GenBank/DDBJ databases">
        <authorList>
            <consortium name="DOE Joint Genome Institute"/>
            <person name="Kuo A."/>
            <person name="Tarkka M."/>
            <person name="Buscot F."/>
            <person name="Kohler A."/>
            <person name="Nagy L.G."/>
            <person name="Floudas D."/>
            <person name="Copeland A."/>
            <person name="Barry K.W."/>
            <person name="Cichocki N."/>
            <person name="Veneault-Fourrey C."/>
            <person name="LaButti K."/>
            <person name="Lindquist E.A."/>
            <person name="Lipzen A."/>
            <person name="Lundell T."/>
            <person name="Morin E."/>
            <person name="Murat C."/>
            <person name="Sun H."/>
            <person name="Tunlid A."/>
            <person name="Henrissat B."/>
            <person name="Grigoriev I.V."/>
            <person name="Hibbett D.S."/>
            <person name="Martin F."/>
            <person name="Nordberg H.P."/>
            <person name="Cantor M.N."/>
            <person name="Hua S.X."/>
        </authorList>
    </citation>
    <scope>NUCLEOTIDE SEQUENCE [LARGE SCALE GENOMIC DNA]</scope>
    <source>
        <strain evidence="6 7">F 1598</strain>
    </source>
</reference>
<evidence type="ECO:0000259" key="5">
    <source>
        <dbReference type="PROSITE" id="PS50865"/>
    </source>
</evidence>
<keyword evidence="1" id="KW-0479">Metal-binding</keyword>
<proteinExistence type="predicted"/>
<evidence type="ECO:0000256" key="2">
    <source>
        <dbReference type="ARBA" id="ARBA00022771"/>
    </source>
</evidence>
<name>A0A0C3AK60_PILCF</name>
<protein>
    <recommendedName>
        <fullName evidence="5">MYND-type domain-containing protein</fullName>
    </recommendedName>
</protein>
<feature type="domain" description="MYND-type" evidence="5">
    <location>
        <begin position="270"/>
        <end position="319"/>
    </location>
</feature>
<accession>A0A0C3AK60</accession>
<dbReference type="Pfam" id="PF01753">
    <property type="entry name" value="zf-MYND"/>
    <property type="match status" value="1"/>
</dbReference>
<dbReference type="InParanoid" id="A0A0C3AK60"/>
<dbReference type="AlphaFoldDB" id="A0A0C3AK60"/>
<sequence length="507" mass="57815">MTSDTDTALGTTNQNDDDDISVWARKLELTSFKDNPWRWNKEWEKALHSHSSSKDVYPIMSQFYNKDLWNSTDFSQHSEHLKGRVCEVQNMVVKFWDSVQEEERFVTAWYLLDEGERKRHLLKGMEEACQRAPLSQDSRALCPEVTISSMLSQRGRAFVDFINAYSQGKKGVGEDNTYSHPSDWWEKAADDIPQSLSNELQEHTFTLLTLHRNDFISRFLFHTGMSVLHDLSYGSAGMNPVTDFMKAQGPFASAWSKTLSGVRDKPMIRCEHCTKSPEEIGHGAKFMLCSVCKSKLDFAVHYCSQACQKEDWLKHKRHCGKFKVSKKLPGTAQDPFWACPELPEYLRHVPTYPDGDISISSIGFASPNSEREYSPALQQQVSLLTADKDADYYLCDDEDHLVRVELHDKLMKMIFRILRSDILSTNEQKGLETIAEYLIKVMGHKPGLSRKRILEQLEGEYGGNVAMKVAELERKAVENGLEGSTLLESMSRSFMTTLPVSMGARFG</sequence>
<keyword evidence="3" id="KW-0862">Zinc</keyword>
<keyword evidence="7" id="KW-1185">Reference proteome</keyword>
<evidence type="ECO:0000313" key="7">
    <source>
        <dbReference type="Proteomes" id="UP000054166"/>
    </source>
</evidence>
<dbReference type="HOGENOM" id="CLU_039543_0_0_1"/>
<gene>
    <name evidence="6" type="ORF">PILCRDRAFT_828429</name>
</gene>
<evidence type="ECO:0000256" key="1">
    <source>
        <dbReference type="ARBA" id="ARBA00022723"/>
    </source>
</evidence>
<evidence type="ECO:0000313" key="6">
    <source>
        <dbReference type="EMBL" id="KIM74263.1"/>
    </source>
</evidence>
<dbReference type="SUPFAM" id="SSF144232">
    <property type="entry name" value="HIT/MYND zinc finger-like"/>
    <property type="match status" value="1"/>
</dbReference>
<dbReference type="GO" id="GO:0008270">
    <property type="term" value="F:zinc ion binding"/>
    <property type="evidence" value="ECO:0007669"/>
    <property type="project" value="UniProtKB-KW"/>
</dbReference>
<dbReference type="Proteomes" id="UP000054166">
    <property type="component" value="Unassembled WGS sequence"/>
</dbReference>